<dbReference type="InterPro" id="IPR002999">
    <property type="entry name" value="Tudor"/>
</dbReference>
<sequence>MWFCPRMEHFISSKSFTLPEAKERLELGKSLDTLEDRIKDEIQSEEFLKKELRELEAKIEDMEAGMNGSHEDMEEDDIEQLHEWEMSIVKLRCALKAKTKTIRSLRQQRDSATKDLQGRKPFTPAWINVSQLWELGAVAVVEPDRWTLLALIPPSMTPKGIPCHPLMNIHSWVSPFRADLPRRTEKKLKVAEKVSVNYKDRGTWYKGRISEIQRNGLCKIVYDDGEVEDEVPPHRVEIIQENKKPQIKNNVLGPFSSSKIRLGYLRSTLRSVLDHIRALEMKNATAIDSVCNCVSDGDTNGLDDSLDDSDLLNLKALTLEKISIRQRRIATLEKLNNCEAWSRNTVELGGCLNIRFLPVNDTLFVSFCSYKKNERFTVFKLGSNMSPAESICQARTHLCSPAPPSLCLPIVSEALEEWIVAHEQLQRLWMEAE</sequence>
<proteinExistence type="predicted"/>
<dbReference type="AlphaFoldDB" id="A0A7S4DRW4"/>
<dbReference type="Gene3D" id="2.30.30.140">
    <property type="match status" value="1"/>
</dbReference>
<dbReference type="CDD" id="cd04508">
    <property type="entry name" value="Tudor_SF"/>
    <property type="match status" value="1"/>
</dbReference>
<organism evidence="3">
    <name type="scientific">Lotharella globosa</name>
    <dbReference type="NCBI Taxonomy" id="91324"/>
    <lineage>
        <taxon>Eukaryota</taxon>
        <taxon>Sar</taxon>
        <taxon>Rhizaria</taxon>
        <taxon>Cercozoa</taxon>
        <taxon>Chlorarachniophyceae</taxon>
        <taxon>Lotharella</taxon>
    </lineage>
</organism>
<evidence type="ECO:0000313" key="3">
    <source>
        <dbReference type="EMBL" id="CAE0666212.1"/>
    </source>
</evidence>
<feature type="coiled-coil region" evidence="1">
    <location>
        <begin position="31"/>
        <end position="115"/>
    </location>
</feature>
<feature type="domain" description="Tudor" evidence="2">
    <location>
        <begin position="186"/>
        <end position="244"/>
    </location>
</feature>
<gene>
    <name evidence="3" type="ORF">LGLO00237_LOCUS17821</name>
</gene>
<name>A0A7S4DRW4_9EUKA</name>
<evidence type="ECO:0000256" key="1">
    <source>
        <dbReference type="SAM" id="Coils"/>
    </source>
</evidence>
<accession>A0A7S4DRW4</accession>
<dbReference type="SMART" id="SM00333">
    <property type="entry name" value="TUDOR"/>
    <property type="match status" value="1"/>
</dbReference>
<evidence type="ECO:0000259" key="2">
    <source>
        <dbReference type="SMART" id="SM00333"/>
    </source>
</evidence>
<reference evidence="3" key="1">
    <citation type="submission" date="2021-01" db="EMBL/GenBank/DDBJ databases">
        <authorList>
            <person name="Corre E."/>
            <person name="Pelletier E."/>
            <person name="Niang G."/>
            <person name="Scheremetjew M."/>
            <person name="Finn R."/>
            <person name="Kale V."/>
            <person name="Holt S."/>
            <person name="Cochrane G."/>
            <person name="Meng A."/>
            <person name="Brown T."/>
            <person name="Cohen L."/>
        </authorList>
    </citation>
    <scope>NUCLEOTIDE SEQUENCE</scope>
    <source>
        <strain evidence="3">CCCM811</strain>
    </source>
</reference>
<protein>
    <recommendedName>
        <fullName evidence="2">Tudor domain-containing protein</fullName>
    </recommendedName>
</protein>
<keyword evidence="1" id="KW-0175">Coiled coil</keyword>
<dbReference type="EMBL" id="HBIV01024847">
    <property type="protein sequence ID" value="CAE0666212.1"/>
    <property type="molecule type" value="Transcribed_RNA"/>
</dbReference>